<keyword evidence="2" id="KW-1185">Reference proteome</keyword>
<protein>
    <submittedName>
        <fullName evidence="1">Uncharacterized protein</fullName>
    </submittedName>
</protein>
<name>A0A1V9YDM2_9STRA</name>
<organism evidence="1 2">
    <name type="scientific">Thraustotheca clavata</name>
    <dbReference type="NCBI Taxonomy" id="74557"/>
    <lineage>
        <taxon>Eukaryota</taxon>
        <taxon>Sar</taxon>
        <taxon>Stramenopiles</taxon>
        <taxon>Oomycota</taxon>
        <taxon>Saprolegniomycetes</taxon>
        <taxon>Saprolegniales</taxon>
        <taxon>Achlyaceae</taxon>
        <taxon>Thraustotheca</taxon>
    </lineage>
</organism>
<reference evidence="1 2" key="1">
    <citation type="journal article" date="2014" name="Genome Biol. Evol.">
        <title>The secreted proteins of Achlya hypogyna and Thraustotheca clavata identify the ancestral oomycete secretome and reveal gene acquisitions by horizontal gene transfer.</title>
        <authorList>
            <person name="Misner I."/>
            <person name="Blouin N."/>
            <person name="Leonard G."/>
            <person name="Richards T.A."/>
            <person name="Lane C.E."/>
        </authorList>
    </citation>
    <scope>NUCLEOTIDE SEQUENCE [LARGE SCALE GENOMIC DNA]</scope>
    <source>
        <strain evidence="1 2">ATCC 34112</strain>
    </source>
</reference>
<comment type="caution">
    <text evidence="1">The sequence shown here is derived from an EMBL/GenBank/DDBJ whole genome shotgun (WGS) entry which is preliminary data.</text>
</comment>
<dbReference type="EMBL" id="JNBS01004238">
    <property type="protein sequence ID" value="OQR83811.1"/>
    <property type="molecule type" value="Genomic_DNA"/>
</dbReference>
<dbReference type="AlphaFoldDB" id="A0A1V9YDM2"/>
<dbReference type="Proteomes" id="UP000243217">
    <property type="component" value="Unassembled WGS sequence"/>
</dbReference>
<proteinExistence type="predicted"/>
<sequence>MNGVLPLISGAGPQVATTGSLRVAFGVLQNSLTTLATAGNYFPFTNCRLMLPFYDIANPTSIVSNPIKKTVFPDLYAQYFKSRAGMGATTTQQNATFNLQLSGSWKNIKYVALIPYSETSSGHYASATRLGGSSIRNFQVQIGDGNVFSKTVNYDHEMFHGEFSKINALNGGLTHELSNGLIDFRKFSTVNSIMVADCSRISNRDMPQSVVVSGVNGSCLGANLLVLVVYERTLAFDRITGECQVDV</sequence>
<accession>A0A1V9YDM2</accession>
<evidence type="ECO:0000313" key="2">
    <source>
        <dbReference type="Proteomes" id="UP000243217"/>
    </source>
</evidence>
<gene>
    <name evidence="1" type="ORF">THRCLA_23122</name>
</gene>
<dbReference type="OrthoDB" id="164552at2759"/>
<evidence type="ECO:0000313" key="1">
    <source>
        <dbReference type="EMBL" id="OQR83811.1"/>
    </source>
</evidence>